<sequence length="196" mass="21455">MTALLFSWPGRSLSGRADEWPPVQLSLPLEPRDFVGRVWYCPARALDTNRFDRLVRLQGVQTLVDLRDTPVLGPARARHRARCASLARWEIAYLRLDGLLRRAEATGLAPFEVPGVLADLLQADAPRLEALREASGHGAILVLHPDHGPRLAHFQGACRHLDLNAFGQTSVPLLDGRFPGPVGEEKPQEAVGEAGA</sequence>
<protein>
    <submittedName>
        <fullName evidence="1">Uncharacterized protein</fullName>
    </submittedName>
</protein>
<dbReference type="AlphaFoldDB" id="A0A512H5A6"/>
<keyword evidence="2" id="KW-1185">Reference proteome</keyword>
<evidence type="ECO:0000313" key="1">
    <source>
        <dbReference type="EMBL" id="GEO80623.1"/>
    </source>
</evidence>
<dbReference type="EMBL" id="BJZO01000013">
    <property type="protein sequence ID" value="GEO80623.1"/>
    <property type="molecule type" value="Genomic_DNA"/>
</dbReference>
<organism evidence="1 2">
    <name type="scientific">Pararhodospirillum oryzae</name>
    <dbReference type="NCBI Taxonomy" id="478448"/>
    <lineage>
        <taxon>Bacteria</taxon>
        <taxon>Pseudomonadati</taxon>
        <taxon>Pseudomonadota</taxon>
        <taxon>Alphaproteobacteria</taxon>
        <taxon>Rhodospirillales</taxon>
        <taxon>Rhodospirillaceae</taxon>
        <taxon>Pararhodospirillum</taxon>
    </lineage>
</organism>
<proteinExistence type="predicted"/>
<accession>A0A512H5A6</accession>
<dbReference type="RefSeq" id="WP_147162677.1">
    <property type="nucleotide sequence ID" value="NZ_BJZO01000013.1"/>
</dbReference>
<gene>
    <name evidence="1" type="ORF">ROR02_07540</name>
</gene>
<reference evidence="1 2" key="1">
    <citation type="submission" date="2019-07" db="EMBL/GenBank/DDBJ databases">
        <title>Whole genome shotgun sequence of Rhodospirillum oryzae NBRC 107573.</title>
        <authorList>
            <person name="Hosoyama A."/>
            <person name="Uohara A."/>
            <person name="Ohji S."/>
            <person name="Ichikawa N."/>
        </authorList>
    </citation>
    <scope>NUCLEOTIDE SEQUENCE [LARGE SCALE GENOMIC DNA]</scope>
    <source>
        <strain evidence="1 2">NBRC 107573</strain>
    </source>
</reference>
<name>A0A512H5A6_9PROT</name>
<dbReference type="Proteomes" id="UP000321567">
    <property type="component" value="Unassembled WGS sequence"/>
</dbReference>
<evidence type="ECO:0000313" key="2">
    <source>
        <dbReference type="Proteomes" id="UP000321567"/>
    </source>
</evidence>
<comment type="caution">
    <text evidence="1">The sequence shown here is derived from an EMBL/GenBank/DDBJ whole genome shotgun (WGS) entry which is preliminary data.</text>
</comment>